<sequence>MSSPPQSPVFGQRQRPMSAMVRPAPRSSSRMSMSSKLGGGSRASDEEGGGKTSVKVVVRVRPPLRPEDPGFELIPQRFQKNTVSVTSPNSLSVDSPQGRKLFVFDRVFPPETSQDGLWEYLQESVNAFVQGYNVSLLAYGQSGAGKSYTMGTAGPDQRLIMGGTGVIPRAAAELFEKLGEESGQPKGSGLKTPARYAQPGAAKTEKNWSMRATYVEIYNESVRDLLVPQQHGAHFGQQENAHVQIREDPKGRILLTGLRDVEINTIDDLLQCLNLGSSIRQTDATAINAKSSRSHAVFSLNLVQKKPKPASKDDKRLSMPLDMMTGDAGFITVDSKFHFVDLAGSERLKNTGAQGDRAKEGISINAGLAALGKVISQLSSRNAGGHVSYRDSKLTRLLQDSLGGNAITYMVACVNPAEFHLSETLNTIQYAQRARAIQSKPKIQQLSEEGDLKGQVERLKAEINFLREQLRQANSNDNDGPKKDNVRSERSSERERELQNQLLDLQENYTSLSQRHAKLISELSKHRDTDEQESQVSAIDKLKRSKAFADQIEQVVLEYEKTIESLEASLSNTRSSLSTSESTLLEKETKLAYIETVNQQLQTRLTKLMDREASTETYLHDLEAKLSGHSSGEEKSATIITELRKEISRIRETEAAAEDYISTLEERLAEADSDLELMQREIDRLEHVIDRQRSLGKLDNLLHELGTLDHDKSMTEETEEEEEEEEESDDSRSATPVNNRESVEFVDAKTGLSNTEEENTKDVEVPTTNGTSESEKPAKKLPKHIHKVSFDDKPLASNQYPPPSPAQAEFVNDKLQTVQQELFDLKVEHENTINEFDQLSNNYEDVLRELAMIKDQLDEVRHHQKRSTPASQSTSRPETPALDQETSFLADARVSELKGTEGQPLSSRSLSSELSLVGVSPAYSESDSGLTSPIFKDGEINGIEQSTEVSDTAAELEALRLEESEKDRIIKELEEERERLMREHREAMDKVSELQADVGKSRHTSVITPTSTSFNLRRKSSQSLLVLDRAHRSFEGLRKLAIPYLEHEPQLLENFEHNIDDAMHELHSRCERIVELEKDVDTLKKDIETKNNMLTGLTRERAHQSMRSSPIDISVVAALERRIEETETENAVLRQRLDASEDQLIIEINDLKKKLEASVNEAQDAVRQLLEARAQLTTVQEENAHHVEQITSLKGQLSESEHTHNKALESMKSSEKALLDTIKSLEQTIAQPDESTSKIAETLAESEEKLKAASAGLTESEEKLKVANEERVKQQDHIAELQKTISELQLMVSEQVETVKDLEVQSTSAKSEMEKRISVQVEQTDKVKFEIEGYKQTIANLAKEIAEQKEASDKAKTDIEELRASYEESLQKLQSLSEKESTATVDVKEWEERLASELAALEQKHAVEMLTVQQSLEESRATITAQLERLEKLEQDFTDANKLIETLESEKAEAQQLAEKNAQLAADLEKELRDLHNGLQTEIDRLSKKEQKHSRVVEELEQQLAFTFDQNQDTAKRLADVTAELEQVRQEKTALIEEVNGKGAETRQLQDALNEENIALKVRLSGSQRSSSSNPDQTKLSELQMELSGLSPIGGRAQRSNSTSSNSNLRKSASATSLPSPPPIIPLPPLPNTLPNLPGTSSPTSTSPSPIPGQNAARRPSKDYVAAAFEDQDARIRTLEKQLIAEKALTQTLEEALTECEKSMRRLTSDRDSLQAKAAQVQAELERTKNESQNSRYSMQAVEEERLARMAAEKAKEQLEARMQALSKKNKSRFACF</sequence>
<feature type="coiled-coil region" evidence="7">
    <location>
        <begin position="1073"/>
        <end position="1182"/>
    </location>
</feature>
<dbReference type="GO" id="GO:0005875">
    <property type="term" value="C:microtubule associated complex"/>
    <property type="evidence" value="ECO:0007669"/>
    <property type="project" value="TreeGrafter"/>
</dbReference>
<dbReference type="InterPro" id="IPR001752">
    <property type="entry name" value="Kinesin_motor_dom"/>
</dbReference>
<feature type="coiled-coil region" evidence="7">
    <location>
        <begin position="661"/>
        <end position="695"/>
    </location>
</feature>
<dbReference type="InterPro" id="IPR027417">
    <property type="entry name" value="P-loop_NTPase"/>
</dbReference>
<evidence type="ECO:0000256" key="3">
    <source>
        <dbReference type="ARBA" id="ARBA00022741"/>
    </source>
</evidence>
<evidence type="ECO:0000256" key="1">
    <source>
        <dbReference type="ARBA" id="ARBA00004496"/>
    </source>
</evidence>
<dbReference type="STRING" id="1160509.A0A3N4IM06"/>
<feature type="compositionally biased region" description="Low complexity" evidence="8">
    <location>
        <begin position="1596"/>
        <end position="1618"/>
    </location>
</feature>
<keyword evidence="2" id="KW-0963">Cytoplasm</keyword>
<feature type="compositionally biased region" description="Low complexity" evidence="8">
    <location>
        <begin position="1633"/>
        <end position="1648"/>
    </location>
</feature>
<evidence type="ECO:0000256" key="4">
    <source>
        <dbReference type="ARBA" id="ARBA00022840"/>
    </source>
</evidence>
<reference evidence="10 11" key="1">
    <citation type="journal article" date="2018" name="Nat. Ecol. Evol.">
        <title>Pezizomycetes genomes reveal the molecular basis of ectomycorrhizal truffle lifestyle.</title>
        <authorList>
            <person name="Murat C."/>
            <person name="Payen T."/>
            <person name="Noel B."/>
            <person name="Kuo A."/>
            <person name="Morin E."/>
            <person name="Chen J."/>
            <person name="Kohler A."/>
            <person name="Krizsan K."/>
            <person name="Balestrini R."/>
            <person name="Da Silva C."/>
            <person name="Montanini B."/>
            <person name="Hainaut M."/>
            <person name="Levati E."/>
            <person name="Barry K.W."/>
            <person name="Belfiori B."/>
            <person name="Cichocki N."/>
            <person name="Clum A."/>
            <person name="Dockter R.B."/>
            <person name="Fauchery L."/>
            <person name="Guy J."/>
            <person name="Iotti M."/>
            <person name="Le Tacon F."/>
            <person name="Lindquist E.A."/>
            <person name="Lipzen A."/>
            <person name="Malagnac F."/>
            <person name="Mello A."/>
            <person name="Molinier V."/>
            <person name="Miyauchi S."/>
            <person name="Poulain J."/>
            <person name="Riccioni C."/>
            <person name="Rubini A."/>
            <person name="Sitrit Y."/>
            <person name="Splivallo R."/>
            <person name="Traeger S."/>
            <person name="Wang M."/>
            <person name="Zifcakova L."/>
            <person name="Wipf D."/>
            <person name="Zambonelli A."/>
            <person name="Paolocci F."/>
            <person name="Nowrousian M."/>
            <person name="Ottonello S."/>
            <person name="Baldrian P."/>
            <person name="Spatafora J.W."/>
            <person name="Henrissat B."/>
            <person name="Nagy L.G."/>
            <person name="Aury J.M."/>
            <person name="Wincker P."/>
            <person name="Grigoriev I.V."/>
            <person name="Bonfante P."/>
            <person name="Martin F.M."/>
        </authorList>
    </citation>
    <scope>NUCLEOTIDE SEQUENCE [LARGE SCALE GENOMIC DNA]</scope>
    <source>
        <strain evidence="10 11">RN42</strain>
    </source>
</reference>
<dbReference type="SMART" id="SM00129">
    <property type="entry name" value="KISc"/>
    <property type="match status" value="1"/>
</dbReference>
<dbReference type="SUPFAM" id="SSF52540">
    <property type="entry name" value="P-loop containing nucleoside triphosphate hydrolases"/>
    <property type="match status" value="1"/>
</dbReference>
<comment type="subcellular location">
    <subcellularLocation>
        <location evidence="1">Cytoplasm</location>
    </subcellularLocation>
</comment>
<feature type="region of interest" description="Disordered" evidence="8">
    <location>
        <begin position="1"/>
        <end position="55"/>
    </location>
</feature>
<dbReference type="Gene3D" id="3.40.850.10">
    <property type="entry name" value="Kinesin motor domain"/>
    <property type="match status" value="1"/>
</dbReference>
<evidence type="ECO:0000313" key="10">
    <source>
        <dbReference type="EMBL" id="RPA85170.1"/>
    </source>
</evidence>
<feature type="coiled-coil region" evidence="7">
    <location>
        <begin position="1331"/>
        <end position="1379"/>
    </location>
</feature>
<dbReference type="EMBL" id="ML119655">
    <property type="protein sequence ID" value="RPA85170.1"/>
    <property type="molecule type" value="Genomic_DNA"/>
</dbReference>
<feature type="compositionally biased region" description="Acidic residues" evidence="8">
    <location>
        <begin position="716"/>
        <end position="729"/>
    </location>
</feature>
<dbReference type="GO" id="GO:0007052">
    <property type="term" value="P:mitotic spindle organization"/>
    <property type="evidence" value="ECO:0007669"/>
    <property type="project" value="TreeGrafter"/>
</dbReference>
<feature type="coiled-coil region" evidence="7">
    <location>
        <begin position="1697"/>
        <end position="1769"/>
    </location>
</feature>
<feature type="coiled-coil region" evidence="7">
    <location>
        <begin position="815"/>
        <end position="856"/>
    </location>
</feature>
<feature type="coiled-coil region" evidence="7">
    <location>
        <begin position="1208"/>
        <end position="1298"/>
    </location>
</feature>
<evidence type="ECO:0000259" key="9">
    <source>
        <dbReference type="PROSITE" id="PS50067"/>
    </source>
</evidence>
<dbReference type="Gene3D" id="1.10.287.1490">
    <property type="match status" value="1"/>
</dbReference>
<dbReference type="PRINTS" id="PR00380">
    <property type="entry name" value="KINESINHEAVY"/>
</dbReference>
<evidence type="ECO:0000313" key="11">
    <source>
        <dbReference type="Proteomes" id="UP000275078"/>
    </source>
</evidence>
<dbReference type="PROSITE" id="PS00411">
    <property type="entry name" value="KINESIN_MOTOR_1"/>
    <property type="match status" value="1"/>
</dbReference>
<dbReference type="GO" id="GO:0005737">
    <property type="term" value="C:cytoplasm"/>
    <property type="evidence" value="ECO:0007669"/>
    <property type="project" value="UniProtKB-SubCell"/>
</dbReference>
<evidence type="ECO:0000256" key="5">
    <source>
        <dbReference type="ARBA" id="ARBA00023054"/>
    </source>
</evidence>
<feature type="region of interest" description="Disordered" evidence="8">
    <location>
        <begin position="859"/>
        <end position="883"/>
    </location>
</feature>
<feature type="domain" description="Kinesin motor" evidence="9">
    <location>
        <begin position="53"/>
        <end position="437"/>
    </location>
</feature>
<dbReference type="Proteomes" id="UP000275078">
    <property type="component" value="Unassembled WGS sequence"/>
</dbReference>
<gene>
    <name evidence="10" type="ORF">BJ508DRAFT_205588</name>
</gene>
<dbReference type="OrthoDB" id="3176171at2759"/>
<dbReference type="PANTHER" id="PTHR47969:SF15">
    <property type="entry name" value="CHROMOSOME-ASSOCIATED KINESIN KIF4A-RELATED"/>
    <property type="match status" value="1"/>
</dbReference>
<dbReference type="GO" id="GO:0051231">
    <property type="term" value="P:spindle elongation"/>
    <property type="evidence" value="ECO:0007669"/>
    <property type="project" value="TreeGrafter"/>
</dbReference>
<feature type="compositionally biased region" description="Basic and acidic residues" evidence="8">
    <location>
        <begin position="479"/>
        <end position="498"/>
    </location>
</feature>
<dbReference type="GO" id="GO:0007018">
    <property type="term" value="P:microtubule-based movement"/>
    <property type="evidence" value="ECO:0007669"/>
    <property type="project" value="InterPro"/>
</dbReference>
<protein>
    <submittedName>
        <fullName evidence="10">Kinesin-domain-containing protein</fullName>
    </submittedName>
</protein>
<organism evidence="10 11">
    <name type="scientific">Ascobolus immersus RN42</name>
    <dbReference type="NCBI Taxonomy" id="1160509"/>
    <lineage>
        <taxon>Eukaryota</taxon>
        <taxon>Fungi</taxon>
        <taxon>Dikarya</taxon>
        <taxon>Ascomycota</taxon>
        <taxon>Pezizomycotina</taxon>
        <taxon>Pezizomycetes</taxon>
        <taxon>Pezizales</taxon>
        <taxon>Ascobolaceae</taxon>
        <taxon>Ascobolus</taxon>
    </lineage>
</organism>
<proteinExistence type="inferred from homology"/>
<dbReference type="PROSITE" id="PS50067">
    <property type="entry name" value="KINESIN_MOTOR_2"/>
    <property type="match status" value="1"/>
</dbReference>
<feature type="compositionally biased region" description="Basic and acidic residues" evidence="8">
    <location>
        <begin position="706"/>
        <end position="715"/>
    </location>
</feature>
<dbReference type="InterPro" id="IPR019821">
    <property type="entry name" value="Kinesin_motor_CS"/>
</dbReference>
<keyword evidence="4 6" id="KW-0067">ATP-binding</keyword>
<accession>A0A3N4IM06</accession>
<dbReference type="GO" id="GO:0005524">
    <property type="term" value="F:ATP binding"/>
    <property type="evidence" value="ECO:0007669"/>
    <property type="project" value="UniProtKB-UniRule"/>
</dbReference>
<evidence type="ECO:0000256" key="7">
    <source>
        <dbReference type="SAM" id="Coils"/>
    </source>
</evidence>
<name>A0A3N4IM06_ASCIM</name>
<dbReference type="InterPro" id="IPR027640">
    <property type="entry name" value="Kinesin-like_fam"/>
</dbReference>
<keyword evidence="11" id="KW-1185">Reference proteome</keyword>
<dbReference type="GO" id="GO:0008017">
    <property type="term" value="F:microtubule binding"/>
    <property type="evidence" value="ECO:0007669"/>
    <property type="project" value="InterPro"/>
</dbReference>
<dbReference type="InterPro" id="IPR036961">
    <property type="entry name" value="Kinesin_motor_dom_sf"/>
</dbReference>
<feature type="compositionally biased region" description="Polar residues" evidence="8">
    <location>
        <begin position="867"/>
        <end position="877"/>
    </location>
</feature>
<feature type="region of interest" description="Disordered" evidence="8">
    <location>
        <begin position="1590"/>
        <end position="1661"/>
    </location>
</feature>
<keyword evidence="3 6" id="KW-0547">Nucleotide-binding</keyword>
<dbReference type="GO" id="GO:0003777">
    <property type="term" value="F:microtubule motor activity"/>
    <property type="evidence" value="ECO:0007669"/>
    <property type="project" value="InterPro"/>
</dbReference>
<feature type="coiled-coil region" evidence="7">
    <location>
        <begin position="1413"/>
        <end position="1538"/>
    </location>
</feature>
<feature type="coiled-coil region" evidence="7">
    <location>
        <begin position="956"/>
        <end position="997"/>
    </location>
</feature>
<evidence type="ECO:0000256" key="8">
    <source>
        <dbReference type="SAM" id="MobiDB-lite"/>
    </source>
</evidence>
<feature type="compositionally biased region" description="Low complexity" evidence="8">
    <location>
        <begin position="18"/>
        <end position="35"/>
    </location>
</feature>
<dbReference type="Pfam" id="PF00225">
    <property type="entry name" value="Kinesin"/>
    <property type="match status" value="1"/>
</dbReference>
<keyword evidence="5 7" id="KW-0175">Coiled coil</keyword>
<feature type="compositionally biased region" description="Pro residues" evidence="8">
    <location>
        <begin position="1619"/>
        <end position="1632"/>
    </location>
</feature>
<feature type="region of interest" description="Disordered" evidence="8">
    <location>
        <begin position="706"/>
        <end position="783"/>
    </location>
</feature>
<feature type="binding site" evidence="6">
    <location>
        <begin position="140"/>
        <end position="147"/>
    </location>
    <ligand>
        <name>ATP</name>
        <dbReference type="ChEBI" id="CHEBI:30616"/>
    </ligand>
</feature>
<keyword evidence="6" id="KW-0505">Motor protein</keyword>
<feature type="region of interest" description="Disordered" evidence="8">
    <location>
        <begin position="470"/>
        <end position="498"/>
    </location>
</feature>
<evidence type="ECO:0000256" key="2">
    <source>
        <dbReference type="ARBA" id="ARBA00022490"/>
    </source>
</evidence>
<dbReference type="PANTHER" id="PTHR47969">
    <property type="entry name" value="CHROMOSOME-ASSOCIATED KINESIN KIF4A-RELATED"/>
    <property type="match status" value="1"/>
</dbReference>
<evidence type="ECO:0000256" key="6">
    <source>
        <dbReference type="PROSITE-ProRule" id="PRU00283"/>
    </source>
</evidence>
<comment type="similarity">
    <text evidence="6">Belongs to the TRAFAC class myosin-kinesin ATPase superfamily. Kinesin family.</text>
</comment>